<evidence type="ECO:0000313" key="8">
    <source>
        <dbReference type="Proteomes" id="UP000092971"/>
    </source>
</evidence>
<reference evidence="7 8" key="1">
    <citation type="submission" date="2016-02" db="EMBL/GenBank/DDBJ databases">
        <title>Comparison of Clostridium stercorarium subspecies using comparative genomics and transcriptomics.</title>
        <authorList>
            <person name="Schellenberg J."/>
            <person name="Thallinger G."/>
            <person name="Levin D.B."/>
            <person name="Zhang X."/>
            <person name="Alvare G."/>
            <person name="Fristensky B."/>
            <person name="Sparling R."/>
        </authorList>
    </citation>
    <scope>NUCLEOTIDE SEQUENCE [LARGE SCALE GENOMIC DNA]</scope>
    <source>
        <strain evidence="7 8">DSM 2910</strain>
    </source>
</reference>
<dbReference type="InterPro" id="IPR045569">
    <property type="entry name" value="Metalloprtase-TldD/E_C"/>
</dbReference>
<evidence type="ECO:0000256" key="4">
    <source>
        <dbReference type="ARBA" id="ARBA00023049"/>
    </source>
</evidence>
<keyword evidence="2" id="KW-0645">Protease</keyword>
<dbReference type="GO" id="GO:0006508">
    <property type="term" value="P:proteolysis"/>
    <property type="evidence" value="ECO:0007669"/>
    <property type="project" value="UniProtKB-KW"/>
</dbReference>
<name>A0A1B1YDM9_THEST</name>
<keyword evidence="4" id="KW-0482">Metalloprotease</keyword>
<feature type="domain" description="Metalloprotease TldD/E N-terminal" evidence="5">
    <location>
        <begin position="18"/>
        <end position="81"/>
    </location>
</feature>
<gene>
    <name evidence="7" type="ORF">CSTERTH_07465</name>
</gene>
<dbReference type="InterPro" id="IPR035068">
    <property type="entry name" value="TldD/PmbA_N"/>
</dbReference>
<dbReference type="GO" id="GO:0005829">
    <property type="term" value="C:cytosol"/>
    <property type="evidence" value="ECO:0007669"/>
    <property type="project" value="TreeGrafter"/>
</dbReference>
<dbReference type="Proteomes" id="UP000092971">
    <property type="component" value="Chromosome"/>
</dbReference>
<comment type="similarity">
    <text evidence="1">Belongs to the peptidase U62 family.</text>
</comment>
<organism evidence="7 8">
    <name type="scientific">Thermoclostridium stercorarium subsp. thermolacticum DSM 2910</name>
    <dbReference type="NCBI Taxonomy" id="1121336"/>
    <lineage>
        <taxon>Bacteria</taxon>
        <taxon>Bacillati</taxon>
        <taxon>Bacillota</taxon>
        <taxon>Clostridia</taxon>
        <taxon>Eubacteriales</taxon>
        <taxon>Oscillospiraceae</taxon>
        <taxon>Thermoclostridium</taxon>
    </lineage>
</organism>
<protein>
    <submittedName>
        <fullName evidence="7">Peptidase</fullName>
    </submittedName>
</protein>
<evidence type="ECO:0000259" key="6">
    <source>
        <dbReference type="Pfam" id="PF19289"/>
    </source>
</evidence>
<dbReference type="InterPro" id="IPR036059">
    <property type="entry name" value="TldD/PmbA_sf"/>
</dbReference>
<dbReference type="PANTHER" id="PTHR30624:SF4">
    <property type="entry name" value="METALLOPROTEASE TLDD"/>
    <property type="match status" value="1"/>
</dbReference>
<sequence>MLEDKISKFKSLLHDHTELRAQVNTRRRVTLLNGNLVGNIRSDESGVSARVYKGGVYGFASSSEYTDERVKAVLAAAEENAKFMDMHVKKNKPGFPSVGTGKKELLHAVRDVEQKVFIDFAKEIDAYISKKYPALASRTISVFTESIEKLLVVSDGVDSHSLMPRSYIYIFLSTWANDGTTVELFKPLGGFGYFDENFTNPADLYEAIDNVYNELMKKAEGVYCEAGYKDVVMHPNLAGILAHEAVGHTVEADLVLGGSVAAHNLGRQVASELITMVDFAHTALGKPVPLPVYVDDEGTPAEDAVLIKDGILVGYMNSRETAQHFGMKPQGNARAFLFSDEPLIRMRNTAILPGKDKLEDMIAAIDDGYYLTETNNGQADTTGEFMFGVCMGYEIKNGKLGRAIRDTTISGVAFEMLKTVDMLSDDMVWLSSGYCGKKQPMPVGMGGPAIKCKVNIGGR</sequence>
<accession>A0A1B1YDM9</accession>
<dbReference type="Pfam" id="PF19289">
    <property type="entry name" value="PmbA_TldD_3rd"/>
    <property type="match status" value="1"/>
</dbReference>
<proteinExistence type="inferred from homology"/>
<dbReference type="InterPro" id="IPR002510">
    <property type="entry name" value="Metalloprtase-TldD/E_N"/>
</dbReference>
<evidence type="ECO:0000313" key="7">
    <source>
        <dbReference type="EMBL" id="ANW98872.1"/>
    </source>
</evidence>
<dbReference type="Gene3D" id="3.30.2290.10">
    <property type="entry name" value="PmbA/TldD superfamily"/>
    <property type="match status" value="1"/>
</dbReference>
<evidence type="ECO:0000256" key="2">
    <source>
        <dbReference type="ARBA" id="ARBA00022670"/>
    </source>
</evidence>
<dbReference type="EMBL" id="CP014672">
    <property type="protein sequence ID" value="ANW98872.1"/>
    <property type="molecule type" value="Genomic_DNA"/>
</dbReference>
<feature type="domain" description="Metalloprotease TldD/E C-terminal" evidence="6">
    <location>
        <begin position="230"/>
        <end position="455"/>
    </location>
</feature>
<dbReference type="AlphaFoldDB" id="A0A1B1YDM9"/>
<dbReference type="InterPro" id="IPR051463">
    <property type="entry name" value="Peptidase_U62_metallo"/>
</dbReference>
<dbReference type="GO" id="GO:0008237">
    <property type="term" value="F:metallopeptidase activity"/>
    <property type="evidence" value="ECO:0007669"/>
    <property type="project" value="UniProtKB-KW"/>
</dbReference>
<dbReference type="PANTHER" id="PTHR30624">
    <property type="entry name" value="UNCHARACTERIZED PROTEIN TLDD AND PMBA"/>
    <property type="match status" value="1"/>
</dbReference>
<dbReference type="OrthoDB" id="9803213at2"/>
<evidence type="ECO:0000256" key="3">
    <source>
        <dbReference type="ARBA" id="ARBA00022801"/>
    </source>
</evidence>
<keyword evidence="3" id="KW-0378">Hydrolase</keyword>
<dbReference type="Pfam" id="PF01523">
    <property type="entry name" value="PmbA_TldD_1st"/>
    <property type="match status" value="1"/>
</dbReference>
<dbReference type="RefSeq" id="WP_015359199.1">
    <property type="nucleotide sequence ID" value="NZ_CP014672.1"/>
</dbReference>
<evidence type="ECO:0000256" key="1">
    <source>
        <dbReference type="ARBA" id="ARBA00005836"/>
    </source>
</evidence>
<evidence type="ECO:0000259" key="5">
    <source>
        <dbReference type="Pfam" id="PF01523"/>
    </source>
</evidence>
<dbReference type="SUPFAM" id="SSF111283">
    <property type="entry name" value="Putative modulator of DNA gyrase, PmbA/TldD"/>
    <property type="match status" value="1"/>
</dbReference>